<dbReference type="GO" id="GO:0004553">
    <property type="term" value="F:hydrolase activity, hydrolyzing O-glycosyl compounds"/>
    <property type="evidence" value="ECO:0007669"/>
    <property type="project" value="InterPro"/>
</dbReference>
<dbReference type="SUPFAM" id="SSF81296">
    <property type="entry name" value="E set domains"/>
    <property type="match status" value="1"/>
</dbReference>
<dbReference type="Proteomes" id="UP000596130">
    <property type="component" value="Chromosome"/>
</dbReference>
<keyword evidence="5" id="KW-0503">Monooxygenase</keyword>
<evidence type="ECO:0000313" key="6">
    <source>
        <dbReference type="Proteomes" id="UP000596130"/>
    </source>
</evidence>
<feature type="domain" description="CBM2" evidence="4">
    <location>
        <begin position="271"/>
        <end position="377"/>
    </location>
</feature>
<feature type="compositionally biased region" description="Polar residues" evidence="3">
    <location>
        <begin position="1"/>
        <end position="17"/>
    </location>
</feature>
<dbReference type="SUPFAM" id="SSF49384">
    <property type="entry name" value="Carbohydrate-binding domain"/>
    <property type="match status" value="1"/>
</dbReference>
<evidence type="ECO:0000256" key="1">
    <source>
        <dbReference type="ARBA" id="ARBA00022729"/>
    </source>
</evidence>
<dbReference type="InterPro" id="IPR014756">
    <property type="entry name" value="Ig_E-set"/>
</dbReference>
<accession>A0A7T4PBK6</accession>
<evidence type="ECO:0000256" key="3">
    <source>
        <dbReference type="SAM" id="MobiDB-lite"/>
    </source>
</evidence>
<organism evidence="5 6">
    <name type="scientific">Streptomyces alfalfae</name>
    <dbReference type="NCBI Taxonomy" id="1642299"/>
    <lineage>
        <taxon>Bacteria</taxon>
        <taxon>Bacillati</taxon>
        <taxon>Actinomycetota</taxon>
        <taxon>Actinomycetes</taxon>
        <taxon>Kitasatosporales</taxon>
        <taxon>Streptomycetaceae</taxon>
        <taxon>Streptomyces</taxon>
    </lineage>
</organism>
<dbReference type="Pfam" id="PF00553">
    <property type="entry name" value="CBM_2"/>
    <property type="match status" value="1"/>
</dbReference>
<reference evidence="5 6" key="1">
    <citation type="submission" date="2020-12" db="EMBL/GenBank/DDBJ databases">
        <title>Identification and biosynthesis of polyene macrolides produced by Streptomyces alfalfae Men-myco-93-63.</title>
        <authorList>
            <person name="Liu D."/>
            <person name="Li Y."/>
            <person name="Liu L."/>
            <person name="Han X."/>
            <person name="Shen F."/>
        </authorList>
    </citation>
    <scope>NUCLEOTIDE SEQUENCE [LARGE SCALE GENOMIC DNA]</scope>
    <source>
        <strain evidence="5 6">Men-myco-93-63</strain>
    </source>
</reference>
<evidence type="ECO:0000256" key="2">
    <source>
        <dbReference type="ARBA" id="ARBA00023326"/>
    </source>
</evidence>
<proteinExistence type="predicted"/>
<feature type="region of interest" description="Disordered" evidence="3">
    <location>
        <begin position="1"/>
        <end position="21"/>
    </location>
</feature>
<dbReference type="InterPro" id="IPR012291">
    <property type="entry name" value="CBM2_carb-bd_dom_sf"/>
</dbReference>
<dbReference type="GO" id="GO:0030247">
    <property type="term" value="F:polysaccharide binding"/>
    <property type="evidence" value="ECO:0007669"/>
    <property type="project" value="UniProtKB-UniRule"/>
</dbReference>
<name>A0A7T4PBK6_9ACTN</name>
<gene>
    <name evidence="5" type="ORF">I8755_00955</name>
</gene>
<keyword evidence="5" id="KW-0560">Oxidoreductase</keyword>
<dbReference type="CDD" id="cd21177">
    <property type="entry name" value="LPMO_AA10"/>
    <property type="match status" value="1"/>
</dbReference>
<keyword evidence="2" id="KW-0624">Polysaccharide degradation</keyword>
<dbReference type="PROSITE" id="PS51173">
    <property type="entry name" value="CBM2"/>
    <property type="match status" value="1"/>
</dbReference>
<sequence>MTPSARTTPTASNTPLTRSARGRKRPLTLLVTVLATLLSGLGLTLIGQTSAQAHGVTMTPGSRTYLCYLDAKTSTGALDPTNPACKAALAESGANALYNWFAVLDSQAGGRGPGYVPDGKLCSAGDRSPYNFTGYNAARADWPRTHLTSGSTIKIKHSNWAAHPGDFRVYVSKPGYSPTEPLGWDDLELVQTVTDPPQSGSVGSESGHYYWDLKLPSGRSGDAMMFIQWVRSDSQENFFSCSDIVFDGGNGEVTGIRDPGNTPTPTPTPTPDDPHTGCMALYKVTNQWDGGFQGSVEVMNHNTTARDGWAVRWQPGAGTKVNQVWNGALGIGSDGAVTVKNADHNRTIPPDGTVTFGFTATSTGSNLPVGSITCVKP</sequence>
<dbReference type="Pfam" id="PF03067">
    <property type="entry name" value="LPMO_10"/>
    <property type="match status" value="1"/>
</dbReference>
<protein>
    <submittedName>
        <fullName evidence="5">Lytic polysaccharide monooxygenase</fullName>
    </submittedName>
</protein>
<dbReference type="GO" id="GO:0000272">
    <property type="term" value="P:polysaccharide catabolic process"/>
    <property type="evidence" value="ECO:0007669"/>
    <property type="project" value="UniProtKB-KW"/>
</dbReference>
<dbReference type="AlphaFoldDB" id="A0A7T4PBK6"/>
<dbReference type="GO" id="GO:0004497">
    <property type="term" value="F:monooxygenase activity"/>
    <property type="evidence" value="ECO:0007669"/>
    <property type="project" value="UniProtKB-KW"/>
</dbReference>
<evidence type="ECO:0000313" key="5">
    <source>
        <dbReference type="EMBL" id="QQC87147.1"/>
    </source>
</evidence>
<dbReference type="PANTHER" id="PTHR34823:SF1">
    <property type="entry name" value="CHITIN-BINDING TYPE-4 DOMAIN-CONTAINING PROTEIN"/>
    <property type="match status" value="1"/>
</dbReference>
<dbReference type="InterPro" id="IPR004302">
    <property type="entry name" value="Cellulose/chitin-bd_N"/>
</dbReference>
<evidence type="ECO:0000259" key="4">
    <source>
        <dbReference type="PROSITE" id="PS51173"/>
    </source>
</evidence>
<dbReference type="SMART" id="SM00637">
    <property type="entry name" value="CBD_II"/>
    <property type="match status" value="1"/>
</dbReference>
<dbReference type="RefSeq" id="WP_198501414.1">
    <property type="nucleotide sequence ID" value="NZ_CP065959.1"/>
</dbReference>
<dbReference type="InterPro" id="IPR008965">
    <property type="entry name" value="CBM2/CBM3_carb-bd_dom_sf"/>
</dbReference>
<dbReference type="Gene3D" id="2.70.50.50">
    <property type="entry name" value="chitin-binding protein cbp21"/>
    <property type="match status" value="1"/>
</dbReference>
<dbReference type="PANTHER" id="PTHR34823">
    <property type="entry name" value="GLCNAC-BINDING PROTEIN A"/>
    <property type="match status" value="1"/>
</dbReference>
<dbReference type="InterPro" id="IPR051024">
    <property type="entry name" value="GlcNAc_Chitin_IntDeg"/>
</dbReference>
<dbReference type="Gene3D" id="2.60.40.290">
    <property type="match status" value="1"/>
</dbReference>
<keyword evidence="2" id="KW-0119">Carbohydrate metabolism</keyword>
<dbReference type="EMBL" id="CP065959">
    <property type="protein sequence ID" value="QQC87147.1"/>
    <property type="molecule type" value="Genomic_DNA"/>
</dbReference>
<dbReference type="InterPro" id="IPR001919">
    <property type="entry name" value="CBD2"/>
</dbReference>
<keyword evidence="1" id="KW-0732">Signal</keyword>